<gene>
    <name evidence="1" type="ORF">EJP67_21745</name>
</gene>
<comment type="caution">
    <text evidence="1">The sequence shown here is derived from an EMBL/GenBank/DDBJ whole genome shotgun (WGS) entry which is preliminary data.</text>
</comment>
<dbReference type="RefSeq" id="WP_126023778.1">
    <property type="nucleotide sequence ID" value="NZ_RXFT01000009.1"/>
</dbReference>
<sequence length="109" mass="12078">MNRQQQIDDFLLQAHRLAVSRLRAEPARIADVSATLERWQAQAGATRSDPYWNEWRAMLAAGVDAIEEATCGTDDHAVALRNVSPVGVLMTQRERGELLRAARQGTHAA</sequence>
<name>A0A433MPC5_9BURK</name>
<evidence type="ECO:0000313" key="1">
    <source>
        <dbReference type="EMBL" id="RUR69683.1"/>
    </source>
</evidence>
<dbReference type="EMBL" id="RXFT01000009">
    <property type="protein sequence ID" value="RUR69683.1"/>
    <property type="molecule type" value="Genomic_DNA"/>
</dbReference>
<accession>A0A433MPC5</accession>
<dbReference type="OrthoDB" id="8852014at2"/>
<protein>
    <submittedName>
        <fullName evidence="1">Uncharacterized protein</fullName>
    </submittedName>
</protein>
<dbReference type="AlphaFoldDB" id="A0A433MPC5"/>
<proteinExistence type="predicted"/>
<organism evidence="1 2">
    <name type="scientific">Variovorax guangxiensis</name>
    <dbReference type="NCBI Taxonomy" id="1775474"/>
    <lineage>
        <taxon>Bacteria</taxon>
        <taxon>Pseudomonadati</taxon>
        <taxon>Pseudomonadota</taxon>
        <taxon>Betaproteobacteria</taxon>
        <taxon>Burkholderiales</taxon>
        <taxon>Comamonadaceae</taxon>
        <taxon>Variovorax</taxon>
    </lineage>
</organism>
<dbReference type="Proteomes" id="UP000281118">
    <property type="component" value="Unassembled WGS sequence"/>
</dbReference>
<evidence type="ECO:0000313" key="2">
    <source>
        <dbReference type="Proteomes" id="UP000281118"/>
    </source>
</evidence>
<reference evidence="1 2" key="1">
    <citation type="submission" date="2018-12" db="EMBL/GenBank/DDBJ databases">
        <title>The genome sequences of Variovorax guangxiensis DSM 27352.</title>
        <authorList>
            <person name="Gao J."/>
            <person name="Sun J."/>
        </authorList>
    </citation>
    <scope>NUCLEOTIDE SEQUENCE [LARGE SCALE GENOMIC DNA]</scope>
    <source>
        <strain evidence="1 2">DSM 27352</strain>
    </source>
</reference>